<gene>
    <name evidence="2" type="ORF">VTAP4600_A0422</name>
</gene>
<sequence>MNLKHELSLMQKFVVALLCTTIVAMVLYFLYGQSKSFVLKPTDYTFNWSDDSQSGGSSVSSLSIDEQISSNNNKSVASM</sequence>
<name>A0A2N8Z916_9VIBR</name>
<protein>
    <submittedName>
        <fullName evidence="2">Uncharacterized protein</fullName>
    </submittedName>
</protein>
<organism evidence="2 3">
    <name type="scientific">Vibrio tapetis subsp. tapetis</name>
    <dbReference type="NCBI Taxonomy" id="1671868"/>
    <lineage>
        <taxon>Bacteria</taxon>
        <taxon>Pseudomonadati</taxon>
        <taxon>Pseudomonadota</taxon>
        <taxon>Gammaproteobacteria</taxon>
        <taxon>Vibrionales</taxon>
        <taxon>Vibrionaceae</taxon>
        <taxon>Vibrio</taxon>
    </lineage>
</organism>
<evidence type="ECO:0000256" key="1">
    <source>
        <dbReference type="SAM" id="Phobius"/>
    </source>
</evidence>
<dbReference type="KEGG" id="vta:A0422"/>
<feature type="transmembrane region" description="Helical" evidence="1">
    <location>
        <begin position="12"/>
        <end position="31"/>
    </location>
</feature>
<dbReference type="Proteomes" id="UP000235828">
    <property type="component" value="Chromosome A"/>
</dbReference>
<proteinExistence type="predicted"/>
<keyword evidence="1" id="KW-1133">Transmembrane helix</keyword>
<accession>A0A2N8Z916</accession>
<dbReference type="EMBL" id="LT960611">
    <property type="protein sequence ID" value="SON48401.1"/>
    <property type="molecule type" value="Genomic_DNA"/>
</dbReference>
<keyword evidence="3" id="KW-1185">Reference proteome</keyword>
<evidence type="ECO:0000313" key="3">
    <source>
        <dbReference type="Proteomes" id="UP000235828"/>
    </source>
</evidence>
<reference evidence="2 3" key="1">
    <citation type="submission" date="2017-10" db="EMBL/GenBank/DDBJ databases">
        <authorList>
            <person name="Banno H."/>
            <person name="Chua N.-H."/>
        </authorList>
    </citation>
    <scope>NUCLEOTIDE SEQUENCE [LARGE SCALE GENOMIC DNA]</scope>
    <source>
        <strain evidence="2">Vibrio tapetis CECT4600</strain>
    </source>
</reference>
<keyword evidence="1" id="KW-0812">Transmembrane</keyword>
<dbReference type="AlphaFoldDB" id="A0A2N8Z916"/>
<evidence type="ECO:0000313" key="2">
    <source>
        <dbReference type="EMBL" id="SON48401.1"/>
    </source>
</evidence>
<keyword evidence="1" id="KW-0472">Membrane</keyword>